<name>A0A0F9LN54_9ZZZZ</name>
<comment type="caution">
    <text evidence="1">The sequence shown here is derived from an EMBL/GenBank/DDBJ whole genome shotgun (WGS) entry which is preliminary data.</text>
</comment>
<dbReference type="AlphaFoldDB" id="A0A0F9LN54"/>
<gene>
    <name evidence="1" type="ORF">LCGC14_1561100</name>
</gene>
<proteinExistence type="predicted"/>
<sequence>MTFKNRHLLYEIIIKTPGLDELHRKVKKTEK</sequence>
<evidence type="ECO:0000313" key="1">
    <source>
        <dbReference type="EMBL" id="KKM45239.1"/>
    </source>
</evidence>
<reference evidence="1" key="1">
    <citation type="journal article" date="2015" name="Nature">
        <title>Complex archaea that bridge the gap between prokaryotes and eukaryotes.</title>
        <authorList>
            <person name="Spang A."/>
            <person name="Saw J.H."/>
            <person name="Jorgensen S.L."/>
            <person name="Zaremba-Niedzwiedzka K."/>
            <person name="Martijn J."/>
            <person name="Lind A.E."/>
            <person name="van Eijk R."/>
            <person name="Schleper C."/>
            <person name="Guy L."/>
            <person name="Ettema T.J."/>
        </authorList>
    </citation>
    <scope>NUCLEOTIDE SEQUENCE</scope>
</reference>
<protein>
    <submittedName>
        <fullName evidence="1">Uncharacterized protein</fullName>
    </submittedName>
</protein>
<accession>A0A0F9LN54</accession>
<organism evidence="1">
    <name type="scientific">marine sediment metagenome</name>
    <dbReference type="NCBI Taxonomy" id="412755"/>
    <lineage>
        <taxon>unclassified sequences</taxon>
        <taxon>metagenomes</taxon>
        <taxon>ecological metagenomes</taxon>
    </lineage>
</organism>
<dbReference type="EMBL" id="LAZR01012060">
    <property type="protein sequence ID" value="KKM45239.1"/>
    <property type="molecule type" value="Genomic_DNA"/>
</dbReference>